<feature type="region of interest" description="Disordered" evidence="1">
    <location>
        <begin position="255"/>
        <end position="296"/>
    </location>
</feature>
<sequence>MSVINTETDRKGKTVTYATGIVDYVKLDKFAEPKTFHWEGKTIVSTHRASLVLKEKGAKPEEKGVWISLGDIELKEGYENLQVKEGDNWITIEKGVEVSIDIDRVDNKGGKTYYNTKKSRITVLSTDGVQKSNKSSGNKGSNDAAPKQSYKKRDTVGLETGHAVNGALELIRNGVKGDAFDIAGVVQSATVTLKSEIAESRGVDINDYDLGASVGHAILNACKDHTIKTVSVEDLIDSARKVLALSDKVAAAIRGSAEQPKKEEKKEVKKPEPQPEPTPSNQEEPPMDFDDDIPFAPIGLQYGRNFLHCF</sequence>
<dbReference type="GeneID" id="54993980"/>
<evidence type="ECO:0000256" key="1">
    <source>
        <dbReference type="SAM" id="MobiDB-lite"/>
    </source>
</evidence>
<proteinExistence type="predicted"/>
<reference evidence="2 3" key="1">
    <citation type="submission" date="2018-04" db="EMBL/GenBank/DDBJ databases">
        <title>Bacteriophage ZCKP1: a potential treatment for Klebsiella pneumoniae isolated from Egyptian diabetic foot patients.</title>
        <authorList>
            <person name="Taha O.A."/>
            <person name="Connerton P.L."/>
            <person name="Connerton I.F."/>
            <person name="El-Shibiny A."/>
        </authorList>
    </citation>
    <scope>NUCLEOTIDE SEQUENCE [LARGE SCALE GENOMIC DNA]</scope>
</reference>
<feature type="region of interest" description="Disordered" evidence="1">
    <location>
        <begin position="125"/>
        <end position="153"/>
    </location>
</feature>
<evidence type="ECO:0000313" key="3">
    <source>
        <dbReference type="Proteomes" id="UP000250540"/>
    </source>
</evidence>
<evidence type="ECO:0000313" key="2">
    <source>
        <dbReference type="EMBL" id="AWY08139.1"/>
    </source>
</evidence>
<dbReference type="EMBL" id="MH252123">
    <property type="protein sequence ID" value="AWY08139.1"/>
    <property type="molecule type" value="Genomic_DNA"/>
</dbReference>
<name>A0A2Z4QDN9_9CAUD</name>
<accession>A0A2Z4QDN9</accession>
<dbReference type="Proteomes" id="UP000250540">
    <property type="component" value="Segment"/>
</dbReference>
<feature type="compositionally biased region" description="Low complexity" evidence="1">
    <location>
        <begin position="131"/>
        <end position="142"/>
    </location>
</feature>
<keyword evidence="3" id="KW-1185">Reference proteome</keyword>
<protein>
    <recommendedName>
        <fullName evidence="4">Single-stranded DNA-binding protein</fullName>
    </recommendedName>
</protein>
<organism evidence="2 3">
    <name type="scientific">Klebsiella phage ZCKP1</name>
    <dbReference type="NCBI Taxonomy" id="2201417"/>
    <lineage>
        <taxon>Viruses</taxon>
        <taxon>Duplodnaviria</taxon>
        <taxon>Heunggongvirae</taxon>
        <taxon>Uroviricota</taxon>
        <taxon>Caudoviricetes</taxon>
        <taxon>Stephanstirmvirinae</taxon>
        <taxon>Phapecoctavirus</taxon>
        <taxon>Phapecoctavirus ZCKP1</taxon>
        <taxon>Klebsiella virus ZCKP1</taxon>
    </lineage>
</organism>
<dbReference type="RefSeq" id="YP_009803417.1">
    <property type="nucleotide sequence ID" value="NC_047994.1"/>
</dbReference>
<evidence type="ECO:0008006" key="4">
    <source>
        <dbReference type="Google" id="ProtNLM"/>
    </source>
</evidence>
<feature type="compositionally biased region" description="Basic and acidic residues" evidence="1">
    <location>
        <begin position="259"/>
        <end position="273"/>
    </location>
</feature>
<dbReference type="KEGG" id="vg:54993980"/>